<organism evidence="2 3">
    <name type="scientific">Patiria miniata</name>
    <name type="common">Bat star</name>
    <name type="synonym">Asterina miniata</name>
    <dbReference type="NCBI Taxonomy" id="46514"/>
    <lineage>
        <taxon>Eukaryota</taxon>
        <taxon>Metazoa</taxon>
        <taxon>Echinodermata</taxon>
        <taxon>Eleutherozoa</taxon>
        <taxon>Asterozoa</taxon>
        <taxon>Asteroidea</taxon>
        <taxon>Valvatacea</taxon>
        <taxon>Valvatida</taxon>
        <taxon>Asterinidae</taxon>
        <taxon>Patiria</taxon>
    </lineage>
</organism>
<protein>
    <submittedName>
        <fullName evidence="2">Uncharacterized protein</fullName>
    </submittedName>
</protein>
<dbReference type="AlphaFoldDB" id="A0A914A3T9"/>
<dbReference type="GeneID" id="119729524"/>
<dbReference type="OMA" id="ANAPMHA"/>
<dbReference type="OrthoDB" id="5804959at2759"/>
<keyword evidence="1" id="KW-0732">Signal</keyword>
<evidence type="ECO:0000256" key="1">
    <source>
        <dbReference type="SAM" id="SignalP"/>
    </source>
</evidence>
<feature type="chain" id="PRO_5037088528" evidence="1">
    <location>
        <begin position="24"/>
        <end position="292"/>
    </location>
</feature>
<proteinExistence type="predicted"/>
<dbReference type="Proteomes" id="UP000887568">
    <property type="component" value="Unplaced"/>
</dbReference>
<name>A0A914A3T9_PATMI</name>
<accession>A0A914A3T9</accession>
<evidence type="ECO:0000313" key="3">
    <source>
        <dbReference type="Proteomes" id="UP000887568"/>
    </source>
</evidence>
<keyword evidence="3" id="KW-1185">Reference proteome</keyword>
<reference evidence="2" key="1">
    <citation type="submission" date="2022-11" db="UniProtKB">
        <authorList>
            <consortium name="EnsemblMetazoa"/>
        </authorList>
    </citation>
    <scope>IDENTIFICATION</scope>
</reference>
<feature type="signal peptide" evidence="1">
    <location>
        <begin position="1"/>
        <end position="23"/>
    </location>
</feature>
<dbReference type="RefSeq" id="XP_038058041.1">
    <property type="nucleotide sequence ID" value="XM_038202113.1"/>
</dbReference>
<sequence length="292" mass="31083">MAGVVLSFFSLLVGAVLVTSVTSEAINFAYKVDVASESPDKIYLTLTATDGHSDITGSNLWKMSVFVSQNDDPANIDGAAAYSEQALDQAEQDQGVQPNVDLTFTATLNFALADLGGCEHDYKYVCLAFGKGDKPDPSFDLLQGYKTCLKLGNECLGDADKAVSFGGFGWGLAADGTFSSNVIFLASSRQNLAGNNLWSQRVGWTKVNDPATSDYLDLQDVLSAAQSSTSLVNGGPLSFSSPFSYDQSKVGCGVGQYRYLCVTFGKGDNADPDYAVSQSMSNCKLVYTCDDF</sequence>
<dbReference type="EnsemblMetazoa" id="XM_038202113.1">
    <property type="protein sequence ID" value="XP_038058041.1"/>
    <property type="gene ID" value="LOC119729524"/>
</dbReference>
<evidence type="ECO:0000313" key="2">
    <source>
        <dbReference type="EnsemblMetazoa" id="XP_038058041.1"/>
    </source>
</evidence>